<proteinExistence type="inferred from homology"/>
<dbReference type="InterPro" id="IPR045324">
    <property type="entry name" value="Small_multidrug_res"/>
</dbReference>
<protein>
    <submittedName>
        <fullName evidence="9">Membrane transporter</fullName>
    </submittedName>
</protein>
<evidence type="ECO:0000256" key="6">
    <source>
        <dbReference type="ARBA" id="ARBA00023136"/>
    </source>
</evidence>
<evidence type="ECO:0000256" key="5">
    <source>
        <dbReference type="ARBA" id="ARBA00022989"/>
    </source>
</evidence>
<dbReference type="Pfam" id="PF00893">
    <property type="entry name" value="Multi_Drug_Res"/>
    <property type="match status" value="1"/>
</dbReference>
<dbReference type="OrthoDB" id="21828at2"/>
<keyword evidence="5 8" id="KW-1133">Transmembrane helix</keyword>
<dbReference type="PANTHER" id="PTHR30561:SF0">
    <property type="entry name" value="GUANIDINIUM EXPORTER"/>
    <property type="match status" value="1"/>
</dbReference>
<dbReference type="eggNOG" id="COG2076">
    <property type="taxonomic scope" value="Bacteria"/>
</dbReference>
<dbReference type="AlphaFoldDB" id="A0A0R1GWJ7"/>
<feature type="transmembrane region" description="Helical" evidence="8">
    <location>
        <begin position="6"/>
        <end position="24"/>
    </location>
</feature>
<dbReference type="PATRIC" id="fig|1267003.4.peg.1351"/>
<dbReference type="InterPro" id="IPR037185">
    <property type="entry name" value="EmrE-like"/>
</dbReference>
<dbReference type="InterPro" id="IPR000390">
    <property type="entry name" value="Small_drug/metabolite_transptr"/>
</dbReference>
<evidence type="ECO:0000256" key="4">
    <source>
        <dbReference type="ARBA" id="ARBA00022692"/>
    </source>
</evidence>
<dbReference type="GO" id="GO:0022857">
    <property type="term" value="F:transmembrane transporter activity"/>
    <property type="evidence" value="ECO:0007669"/>
    <property type="project" value="InterPro"/>
</dbReference>
<dbReference type="SUPFAM" id="SSF103481">
    <property type="entry name" value="Multidrug resistance efflux transporter EmrE"/>
    <property type="match status" value="1"/>
</dbReference>
<gene>
    <name evidence="9" type="ORF">FD07_GL001273</name>
</gene>
<dbReference type="GO" id="GO:0005886">
    <property type="term" value="C:plasma membrane"/>
    <property type="evidence" value="ECO:0007669"/>
    <property type="project" value="UniProtKB-SubCell"/>
</dbReference>
<evidence type="ECO:0000256" key="7">
    <source>
        <dbReference type="RuleBase" id="RU003942"/>
    </source>
</evidence>
<dbReference type="STRING" id="357278.IV61_GL000020"/>
<reference evidence="9 10" key="1">
    <citation type="journal article" date="2015" name="Genome Announc.">
        <title>Expanding the biotechnology potential of lactobacilli through comparative genomics of 213 strains and associated genera.</title>
        <authorList>
            <person name="Sun Z."/>
            <person name="Harris H.M."/>
            <person name="McCann A."/>
            <person name="Guo C."/>
            <person name="Argimon S."/>
            <person name="Zhang W."/>
            <person name="Yang X."/>
            <person name="Jeffery I.B."/>
            <person name="Cooney J.C."/>
            <person name="Kagawa T.F."/>
            <person name="Liu W."/>
            <person name="Song Y."/>
            <person name="Salvetti E."/>
            <person name="Wrobel A."/>
            <person name="Rasinkangas P."/>
            <person name="Parkhill J."/>
            <person name="Rea M.C."/>
            <person name="O'Sullivan O."/>
            <person name="Ritari J."/>
            <person name="Douillard F.P."/>
            <person name="Paul Ross R."/>
            <person name="Yang R."/>
            <person name="Briner A.E."/>
            <person name="Felis G.E."/>
            <person name="de Vos W.M."/>
            <person name="Barrangou R."/>
            <person name="Klaenhammer T.R."/>
            <person name="Caufield P.W."/>
            <person name="Cui Y."/>
            <person name="Zhang H."/>
            <person name="O'Toole P.W."/>
        </authorList>
    </citation>
    <scope>NUCLEOTIDE SEQUENCE [LARGE SCALE GENOMIC DNA]</scope>
    <source>
        <strain evidence="9 10">ATCC 53295</strain>
    </source>
</reference>
<feature type="transmembrane region" description="Helical" evidence="8">
    <location>
        <begin position="59"/>
        <end position="79"/>
    </location>
</feature>
<organism evidence="9 10">
    <name type="scientific">Levilactobacillus parabrevis ATCC 53295</name>
    <dbReference type="NCBI Taxonomy" id="1267003"/>
    <lineage>
        <taxon>Bacteria</taxon>
        <taxon>Bacillati</taxon>
        <taxon>Bacillota</taxon>
        <taxon>Bacilli</taxon>
        <taxon>Lactobacillales</taxon>
        <taxon>Lactobacillaceae</taxon>
        <taxon>Levilactobacillus</taxon>
    </lineage>
</organism>
<feature type="transmembrane region" description="Helical" evidence="8">
    <location>
        <begin position="31"/>
        <end position="53"/>
    </location>
</feature>
<feature type="transmembrane region" description="Helical" evidence="8">
    <location>
        <begin position="86"/>
        <end position="103"/>
    </location>
</feature>
<name>A0A0R1GWJ7_9LACO</name>
<evidence type="ECO:0000256" key="8">
    <source>
        <dbReference type="SAM" id="Phobius"/>
    </source>
</evidence>
<sequence>MAWIFLIIAGLCEMLGVSFMNWALQRHIWPLWLGMVIGYGLSFGFLDLALQTLPMGTAYAIWTGIGAAGGVLTGMLFFGESRNWRKLLWVGVILIAVMGLKLIS</sequence>
<accession>A0A0R1GWJ7</accession>
<evidence type="ECO:0000256" key="3">
    <source>
        <dbReference type="ARBA" id="ARBA00022475"/>
    </source>
</evidence>
<evidence type="ECO:0000256" key="2">
    <source>
        <dbReference type="ARBA" id="ARBA00022448"/>
    </source>
</evidence>
<keyword evidence="3" id="KW-1003">Cell membrane</keyword>
<dbReference type="EMBL" id="AZCZ01000031">
    <property type="protein sequence ID" value="KRK35921.1"/>
    <property type="molecule type" value="Genomic_DNA"/>
</dbReference>
<comment type="subcellular location">
    <subcellularLocation>
        <location evidence="1 7">Cell membrane</location>
        <topology evidence="1 7">Multi-pass membrane protein</topology>
    </subcellularLocation>
</comment>
<keyword evidence="2" id="KW-0813">Transport</keyword>
<dbReference type="RefSeq" id="WP_020089976.1">
    <property type="nucleotide sequence ID" value="NZ_AZCZ01000031.1"/>
</dbReference>
<evidence type="ECO:0000313" key="9">
    <source>
        <dbReference type="EMBL" id="KRK35921.1"/>
    </source>
</evidence>
<comment type="caution">
    <text evidence="9">The sequence shown here is derived from an EMBL/GenBank/DDBJ whole genome shotgun (WGS) entry which is preliminary data.</text>
</comment>
<comment type="similarity">
    <text evidence="7">Belongs to the drug/metabolite transporter (DMT) superfamily. Small multidrug resistance (SMR) (TC 2.A.7.1) family.</text>
</comment>
<evidence type="ECO:0000256" key="1">
    <source>
        <dbReference type="ARBA" id="ARBA00004651"/>
    </source>
</evidence>
<keyword evidence="6 8" id="KW-0472">Membrane</keyword>
<evidence type="ECO:0000313" key="10">
    <source>
        <dbReference type="Proteomes" id="UP000051176"/>
    </source>
</evidence>
<dbReference type="FunFam" id="1.10.3730.20:FF:000001">
    <property type="entry name" value="Quaternary ammonium compound resistance transporter SugE"/>
    <property type="match status" value="1"/>
</dbReference>
<keyword evidence="10" id="KW-1185">Reference proteome</keyword>
<keyword evidence="4 7" id="KW-0812">Transmembrane</keyword>
<dbReference type="PANTHER" id="PTHR30561">
    <property type="entry name" value="SMR FAMILY PROTON-DEPENDENT DRUG EFFLUX TRANSPORTER SUGE"/>
    <property type="match status" value="1"/>
</dbReference>
<dbReference type="Proteomes" id="UP000051176">
    <property type="component" value="Unassembled WGS sequence"/>
</dbReference>
<dbReference type="Gene3D" id="1.10.3730.20">
    <property type="match status" value="1"/>
</dbReference>